<dbReference type="InterPro" id="IPR000620">
    <property type="entry name" value="EamA_dom"/>
</dbReference>
<accession>A0A7H1NS70</accession>
<evidence type="ECO:0000259" key="7">
    <source>
        <dbReference type="Pfam" id="PF00892"/>
    </source>
</evidence>
<evidence type="ECO:0000256" key="1">
    <source>
        <dbReference type="ARBA" id="ARBA00004141"/>
    </source>
</evidence>
<evidence type="ECO:0000256" key="4">
    <source>
        <dbReference type="ARBA" id="ARBA00022989"/>
    </source>
</evidence>
<feature type="transmembrane region" description="Helical" evidence="6">
    <location>
        <begin position="256"/>
        <end position="272"/>
    </location>
</feature>
<feature type="transmembrane region" description="Helical" evidence="6">
    <location>
        <begin position="223"/>
        <end position="244"/>
    </location>
</feature>
<feature type="transmembrane region" description="Helical" evidence="6">
    <location>
        <begin position="67"/>
        <end position="86"/>
    </location>
</feature>
<keyword evidence="9" id="KW-1185">Reference proteome</keyword>
<evidence type="ECO:0000256" key="6">
    <source>
        <dbReference type="SAM" id="Phobius"/>
    </source>
</evidence>
<protein>
    <submittedName>
        <fullName evidence="8">Putative inner membrane transporter YedA</fullName>
    </submittedName>
</protein>
<proteinExistence type="inferred from homology"/>
<feature type="transmembrane region" description="Helical" evidence="6">
    <location>
        <begin position="92"/>
        <end position="112"/>
    </location>
</feature>
<dbReference type="Proteomes" id="UP000516349">
    <property type="component" value="Chromosome"/>
</dbReference>
<feature type="domain" description="EamA" evidence="7">
    <location>
        <begin position="154"/>
        <end position="294"/>
    </location>
</feature>
<dbReference type="SUPFAM" id="SSF103481">
    <property type="entry name" value="Multidrug resistance efflux transporter EmrE"/>
    <property type="match status" value="2"/>
</dbReference>
<dbReference type="GO" id="GO:0016020">
    <property type="term" value="C:membrane"/>
    <property type="evidence" value="ECO:0007669"/>
    <property type="project" value="UniProtKB-SubCell"/>
</dbReference>
<feature type="domain" description="EamA" evidence="7">
    <location>
        <begin position="5"/>
        <end position="138"/>
    </location>
</feature>
<name>A0A7H1NS70_9PROT</name>
<feature type="transmembrane region" description="Helical" evidence="6">
    <location>
        <begin position="181"/>
        <end position="203"/>
    </location>
</feature>
<dbReference type="EMBL" id="CP060244">
    <property type="protein sequence ID" value="QNT78630.1"/>
    <property type="molecule type" value="Genomic_DNA"/>
</dbReference>
<keyword evidence="5 6" id="KW-0472">Membrane</keyword>
<evidence type="ECO:0000256" key="2">
    <source>
        <dbReference type="ARBA" id="ARBA00007362"/>
    </source>
</evidence>
<dbReference type="KEGG" id="ebla:JGUZn3_14050"/>
<comment type="subcellular location">
    <subcellularLocation>
        <location evidence="1">Membrane</location>
        <topology evidence="1">Multi-pass membrane protein</topology>
    </subcellularLocation>
</comment>
<organism evidence="8 9">
    <name type="scientific">Entomobacter blattae</name>
    <dbReference type="NCBI Taxonomy" id="2762277"/>
    <lineage>
        <taxon>Bacteria</taxon>
        <taxon>Pseudomonadati</taxon>
        <taxon>Pseudomonadota</taxon>
        <taxon>Alphaproteobacteria</taxon>
        <taxon>Acetobacterales</taxon>
        <taxon>Acetobacteraceae</taxon>
        <taxon>Entomobacter</taxon>
    </lineage>
</organism>
<feature type="transmembrane region" description="Helical" evidence="6">
    <location>
        <begin position="284"/>
        <end position="303"/>
    </location>
</feature>
<evidence type="ECO:0000256" key="3">
    <source>
        <dbReference type="ARBA" id="ARBA00022692"/>
    </source>
</evidence>
<dbReference type="InterPro" id="IPR050638">
    <property type="entry name" value="AA-Vitamin_Transporters"/>
</dbReference>
<evidence type="ECO:0000313" key="8">
    <source>
        <dbReference type="EMBL" id="QNT78630.1"/>
    </source>
</evidence>
<dbReference type="RefSeq" id="WP_203412878.1">
    <property type="nucleotide sequence ID" value="NZ_CP060244.1"/>
</dbReference>
<feature type="transmembrane region" description="Helical" evidence="6">
    <location>
        <begin position="150"/>
        <end position="169"/>
    </location>
</feature>
<dbReference type="AlphaFoldDB" id="A0A7H1NS70"/>
<keyword evidence="3 6" id="KW-0812">Transmembrane</keyword>
<evidence type="ECO:0000256" key="5">
    <source>
        <dbReference type="ARBA" id="ARBA00023136"/>
    </source>
</evidence>
<dbReference type="PANTHER" id="PTHR32322:SF2">
    <property type="entry name" value="EAMA DOMAIN-CONTAINING PROTEIN"/>
    <property type="match status" value="1"/>
</dbReference>
<feature type="transmembrane region" description="Helical" evidence="6">
    <location>
        <begin position="124"/>
        <end position="144"/>
    </location>
</feature>
<sequence length="313" mass="34256">MKDFLLFLLLCVSWGSTWVAIKVGVSAAPPLFFSGSRFFGAGLIILTFLACKEGRNTIKIPSEDIKALCLMSLLMIAVCFSLIFWGEQYVSAGVTAIIVQGCIPIFLPFFSTLMAGEKLSPSRIISIILGLIGIGLLFVEGIQTVFSENLLSVAGIVAIILGTLSYCYGSVLGRPLLTKNLPIVIAGWQNILGGIFILGASLIFELPTIQAEKFLSLLKPDIFLAWLWLVFVGSIIGFVLYIILLKSWGPIKVSPYAFLTPIIAVALDYYILHKQIQSMELWGMLVIFLAMIFAFSTTLFPKATSNNPLPKKQ</sequence>
<keyword evidence="4 6" id="KW-1133">Transmembrane helix</keyword>
<gene>
    <name evidence="8" type="primary">yedA</name>
    <name evidence="8" type="ORF">JGUZn3_14050</name>
</gene>
<reference evidence="8 9" key="1">
    <citation type="submission" date="2020-08" db="EMBL/GenBank/DDBJ databases">
        <title>Complete genome sequence of Entomobacter blattae G55GP.</title>
        <authorList>
            <person name="Poehlein A."/>
            <person name="Guzman J."/>
            <person name="Daniel R."/>
            <person name="Vilcinskas A."/>
        </authorList>
    </citation>
    <scope>NUCLEOTIDE SEQUENCE [LARGE SCALE GENOMIC DNA]</scope>
    <source>
        <strain evidence="8 9">G55GP</strain>
    </source>
</reference>
<dbReference type="InterPro" id="IPR037185">
    <property type="entry name" value="EmrE-like"/>
</dbReference>
<dbReference type="Pfam" id="PF00892">
    <property type="entry name" value="EamA"/>
    <property type="match status" value="2"/>
</dbReference>
<dbReference type="PANTHER" id="PTHR32322">
    <property type="entry name" value="INNER MEMBRANE TRANSPORTER"/>
    <property type="match status" value="1"/>
</dbReference>
<comment type="similarity">
    <text evidence="2">Belongs to the EamA transporter family.</text>
</comment>
<evidence type="ECO:0000313" key="9">
    <source>
        <dbReference type="Proteomes" id="UP000516349"/>
    </source>
</evidence>
<feature type="transmembrane region" description="Helical" evidence="6">
    <location>
        <begin position="37"/>
        <end position="55"/>
    </location>
</feature>